<evidence type="ECO:0000313" key="2">
    <source>
        <dbReference type="EMBL" id="VEL18075.1"/>
    </source>
</evidence>
<evidence type="ECO:0000256" key="1">
    <source>
        <dbReference type="SAM" id="MobiDB-lite"/>
    </source>
</evidence>
<feature type="non-terminal residue" evidence="2">
    <location>
        <position position="1"/>
    </location>
</feature>
<gene>
    <name evidence="2" type="ORF">PXEA_LOCUS11515</name>
</gene>
<evidence type="ECO:0000313" key="3">
    <source>
        <dbReference type="Proteomes" id="UP000784294"/>
    </source>
</evidence>
<dbReference type="EMBL" id="CAAALY010035552">
    <property type="protein sequence ID" value="VEL18075.1"/>
    <property type="molecule type" value="Genomic_DNA"/>
</dbReference>
<dbReference type="Proteomes" id="UP000784294">
    <property type="component" value="Unassembled WGS sequence"/>
</dbReference>
<feature type="region of interest" description="Disordered" evidence="1">
    <location>
        <begin position="1"/>
        <end position="29"/>
    </location>
</feature>
<accession>A0A3S5FDD0</accession>
<organism evidence="2 3">
    <name type="scientific">Protopolystoma xenopodis</name>
    <dbReference type="NCBI Taxonomy" id="117903"/>
    <lineage>
        <taxon>Eukaryota</taxon>
        <taxon>Metazoa</taxon>
        <taxon>Spiralia</taxon>
        <taxon>Lophotrochozoa</taxon>
        <taxon>Platyhelminthes</taxon>
        <taxon>Monogenea</taxon>
        <taxon>Polyopisthocotylea</taxon>
        <taxon>Polystomatidea</taxon>
        <taxon>Polystomatidae</taxon>
        <taxon>Protopolystoma</taxon>
    </lineage>
</organism>
<name>A0A3S5FDD0_9PLAT</name>
<feature type="compositionally biased region" description="Acidic residues" evidence="1">
    <location>
        <begin position="8"/>
        <end position="19"/>
    </location>
</feature>
<keyword evidence="3" id="KW-1185">Reference proteome</keyword>
<reference evidence="2" key="1">
    <citation type="submission" date="2018-11" db="EMBL/GenBank/DDBJ databases">
        <authorList>
            <consortium name="Pathogen Informatics"/>
        </authorList>
    </citation>
    <scope>NUCLEOTIDE SEQUENCE</scope>
</reference>
<protein>
    <submittedName>
        <fullName evidence="2">Uncharacterized protein</fullName>
    </submittedName>
</protein>
<proteinExistence type="predicted"/>
<sequence length="244" mass="26427">SCQSGQDGYDDCENDDDDQGKDPKLKVISPRCPDEMASARISCGSDRTASVIDEDGPSLVAAWANQLDEDQGANLPETNRLLFSESQKASSSGNGQYTMVGSATTFSTALEPHTSCGQTQDNCPPFVNKTAEAPDLTQKSPCRIVLPKAGELAYTKQFNHDTNKGGSLPLIKQAEHVNKGALRKFIPFSLSSLCRRTSHHNDKIEKTGKLSVNRFAKRLGLYHVHGPTLEIIIQAMDSGLFASL</sequence>
<comment type="caution">
    <text evidence="2">The sequence shown here is derived from an EMBL/GenBank/DDBJ whole genome shotgun (WGS) entry which is preliminary data.</text>
</comment>
<dbReference type="AlphaFoldDB" id="A0A3S5FDD0"/>